<feature type="region of interest" description="Disordered" evidence="2">
    <location>
        <begin position="931"/>
        <end position="952"/>
    </location>
</feature>
<proteinExistence type="predicted"/>
<feature type="region of interest" description="Disordered" evidence="2">
    <location>
        <begin position="820"/>
        <end position="840"/>
    </location>
</feature>
<feature type="region of interest" description="Disordered" evidence="2">
    <location>
        <begin position="884"/>
        <end position="913"/>
    </location>
</feature>
<feature type="domain" description="CCHC-type" evidence="3">
    <location>
        <begin position="345"/>
        <end position="361"/>
    </location>
</feature>
<name>A0A0C2H5N3_9BILA</name>
<feature type="compositionally biased region" description="Basic residues" evidence="2">
    <location>
        <begin position="935"/>
        <end position="952"/>
    </location>
</feature>
<accession>A0A0C2H5N3</accession>
<reference evidence="4 5" key="1">
    <citation type="submission" date="2013-12" db="EMBL/GenBank/DDBJ databases">
        <title>Draft genome of the parsitic nematode Ancylostoma duodenale.</title>
        <authorList>
            <person name="Mitreva M."/>
        </authorList>
    </citation>
    <scope>NUCLEOTIDE SEQUENCE [LARGE SCALE GENOMIC DNA]</scope>
    <source>
        <strain evidence="4 5">Zhejiang</strain>
    </source>
</reference>
<dbReference type="AlphaFoldDB" id="A0A0C2H5N3"/>
<dbReference type="OrthoDB" id="5868821at2759"/>
<feature type="compositionally biased region" description="Basic residues" evidence="2">
    <location>
        <begin position="292"/>
        <end position="303"/>
    </location>
</feature>
<dbReference type="Gene3D" id="4.10.60.10">
    <property type="entry name" value="Zinc finger, CCHC-type"/>
    <property type="match status" value="1"/>
</dbReference>
<dbReference type="EMBL" id="KN726210">
    <property type="protein sequence ID" value="KIH69155.1"/>
    <property type="molecule type" value="Genomic_DNA"/>
</dbReference>
<keyword evidence="5" id="KW-1185">Reference proteome</keyword>
<dbReference type="GO" id="GO:0003676">
    <property type="term" value="F:nucleic acid binding"/>
    <property type="evidence" value="ECO:0007669"/>
    <property type="project" value="InterPro"/>
</dbReference>
<evidence type="ECO:0000313" key="4">
    <source>
        <dbReference type="EMBL" id="KIH69155.1"/>
    </source>
</evidence>
<dbReference type="InterPro" id="IPR036875">
    <property type="entry name" value="Znf_CCHC_sf"/>
</dbReference>
<keyword evidence="1" id="KW-0479">Metal-binding</keyword>
<dbReference type="PANTHER" id="PTHR19963">
    <property type="entry name" value="CCHC-TYPE DOMAIN-CONTAINING PROTEIN"/>
    <property type="match status" value="1"/>
</dbReference>
<dbReference type="PROSITE" id="PS50158">
    <property type="entry name" value="ZF_CCHC"/>
    <property type="match status" value="1"/>
</dbReference>
<dbReference type="GO" id="GO:0019899">
    <property type="term" value="F:enzyme binding"/>
    <property type="evidence" value="ECO:0007669"/>
    <property type="project" value="UniProtKB-ARBA"/>
</dbReference>
<dbReference type="GO" id="GO:0008270">
    <property type="term" value="F:zinc ion binding"/>
    <property type="evidence" value="ECO:0007669"/>
    <property type="project" value="UniProtKB-KW"/>
</dbReference>
<feature type="compositionally biased region" description="Polar residues" evidence="2">
    <location>
        <begin position="901"/>
        <end position="910"/>
    </location>
</feature>
<feature type="region of interest" description="Disordered" evidence="2">
    <location>
        <begin position="283"/>
        <end position="325"/>
    </location>
</feature>
<dbReference type="PANTHER" id="PTHR19963:SF30">
    <property type="entry name" value="ENDONUCLEASE_EXONUCLEASE_PHOSPHATASE DOMAIN-CONTAINING PROTEIN"/>
    <property type="match status" value="1"/>
</dbReference>
<keyword evidence="1" id="KW-0863">Zinc-finger</keyword>
<dbReference type="Pfam" id="PF00098">
    <property type="entry name" value="zf-CCHC"/>
    <property type="match status" value="1"/>
</dbReference>
<feature type="region of interest" description="Disordered" evidence="2">
    <location>
        <begin position="1"/>
        <end position="40"/>
    </location>
</feature>
<dbReference type="SUPFAM" id="SSF57756">
    <property type="entry name" value="Retrovirus zinc finger-like domains"/>
    <property type="match status" value="1"/>
</dbReference>
<evidence type="ECO:0000313" key="5">
    <source>
        <dbReference type="Proteomes" id="UP000054047"/>
    </source>
</evidence>
<feature type="compositionally biased region" description="Basic residues" evidence="2">
    <location>
        <begin position="886"/>
        <end position="897"/>
    </location>
</feature>
<protein>
    <submittedName>
        <fullName evidence="4">Zinc knuckle</fullName>
    </submittedName>
</protein>
<dbReference type="Proteomes" id="UP000054047">
    <property type="component" value="Unassembled WGS sequence"/>
</dbReference>
<keyword evidence="1" id="KW-0862">Zinc</keyword>
<dbReference type="InterPro" id="IPR001878">
    <property type="entry name" value="Znf_CCHC"/>
</dbReference>
<dbReference type="SMART" id="SM00343">
    <property type="entry name" value="ZnF_C2HC"/>
    <property type="match status" value="1"/>
</dbReference>
<evidence type="ECO:0000259" key="3">
    <source>
        <dbReference type="PROSITE" id="PS50158"/>
    </source>
</evidence>
<evidence type="ECO:0000256" key="2">
    <source>
        <dbReference type="SAM" id="MobiDB-lite"/>
    </source>
</evidence>
<organism evidence="4 5">
    <name type="scientific">Ancylostoma duodenale</name>
    <dbReference type="NCBI Taxonomy" id="51022"/>
    <lineage>
        <taxon>Eukaryota</taxon>
        <taxon>Metazoa</taxon>
        <taxon>Ecdysozoa</taxon>
        <taxon>Nematoda</taxon>
        <taxon>Chromadorea</taxon>
        <taxon>Rhabditida</taxon>
        <taxon>Rhabditina</taxon>
        <taxon>Rhabditomorpha</taxon>
        <taxon>Strongyloidea</taxon>
        <taxon>Ancylostomatidae</taxon>
        <taxon>Ancylostomatinae</taxon>
        <taxon>Ancylostoma</taxon>
    </lineage>
</organism>
<evidence type="ECO:0000256" key="1">
    <source>
        <dbReference type="PROSITE-ProRule" id="PRU00047"/>
    </source>
</evidence>
<sequence>MEHLRQQVGELGHAREADMQQKSGIEQRPPPVEGLSQNSGAGYLASEKTTMFQDYEQQTSMQSALRCYGSTRRGEFENSRGTPHSLDTGEVVMSDFSMSDYIRTMSLPDVQPFLGKPSECFKRFLNSFEIKYPKAKWKDSSRLQLLQSFLRKNALTVFETLPQQVRESTFDEVVEAMKKRLRVDSNSERVKALSELRRLSIREDQSVSDFCFALEKVAHKAYPDTPREVISLQMAEILCRQLAAWNGSYCLTEALEVSATTETYDRVKEVALRLERSMKAAEEYGSMGRSRPSIKSRPSKYSRTKGDSYSSDQEELESLRGEEQGADECRNIRNQTHKERREELRKCYNCGKVGHLAKDCRGTSTQNRTNPPDLGHPIGVTGAYSSLVDKWTCAMAENSTETLAMGCWEKRKMYDERKVAHNKNNKVNAQKQPKMNDRVFLKLPRQRANKKFPKVCESWSGTCCMLETGVNSAQIHNNGKQEPIRASFDALISVPSQIKENLLQNETKRVKRRQTIPNNVYCRATTSDDGDTSPLVLFFRCPGRLHQNGGAEYAFSCSIREKKFKDVVPSAGETIGEIKFDTIYSLARYISIYDHEKNEERRRFLMMDRNYKFITISGAKKAFTFFKKCCDHVFRSLTLHDGSLLSLSHDGGLGIPIEQLNEINRIPIEQLNEINNEAVKFAKTNSWEELATTADQMKVVVLLLDPFRNVNTAFKEQQNVERLIYRSIEIGSMLEATDAQKCILVGPTTDVTPPKRDWCKLSSSLANAARNGVSIVAVAPPRGDNAYFQKRIEMNNSIEIARNAAVLMKQNIVSLIPMVENGNEPSHGPGAHPRKSGSESYSKDVMKEFFSCLQEYVRAQIQLPSFEATGASNRTRDYFKAMREQRKSRRGVTKRQPHFQFRSTRGTSQMGPAVAMPPIFTHPLNWMISTPQMHTSHRGNNRGRWSRCRGRR</sequence>
<gene>
    <name evidence="4" type="ORF">ANCDUO_00502</name>
</gene>
<dbReference type="GO" id="GO:0005737">
    <property type="term" value="C:cytoplasm"/>
    <property type="evidence" value="ECO:0007669"/>
    <property type="project" value="UniProtKB-ARBA"/>
</dbReference>